<dbReference type="EMBL" id="JABSTQ010009753">
    <property type="protein sequence ID" value="KAG0426165.1"/>
    <property type="molecule type" value="Genomic_DNA"/>
</dbReference>
<evidence type="ECO:0000313" key="1">
    <source>
        <dbReference type="EMBL" id="KAG0426165.1"/>
    </source>
</evidence>
<comment type="caution">
    <text evidence="1">The sequence shown here is derived from an EMBL/GenBank/DDBJ whole genome shotgun (WGS) entry which is preliminary data.</text>
</comment>
<accession>A0AC60PXX5</accession>
<dbReference type="Proteomes" id="UP000805193">
    <property type="component" value="Unassembled WGS sequence"/>
</dbReference>
<feature type="non-terminal residue" evidence="1">
    <location>
        <position position="711"/>
    </location>
</feature>
<sequence length="711" mass="77400">MVTARKADVRKNAAAQRYQSRRRCRVSKRFRMMEIMEALCCAQRRDIEDMPVSTYEDVIRVLGVQTTRSNTKVATRCGRRTRSFAQLDRLSGHLANHLLNSDTKAPTDVVVCVSCPDDAIVAALATLRLSACCIPVSPTCSVLGAVMDEVPPSCVVVDSKTESRFSGFEPARTIDIGSLLASLSASESEDDICVMTPAPTQSYGLPGPLFQILSEEGERCLLMADQCLGRYRWEWKAHPAAKDDVVAVVNDVDSARFWEDVVGVLAAGATLVIPTAVQKRSPTALLKFLSREAVTRLELSPDCLLSLLRRAWLEHRHAPLPKLTLVKCSQGLLTSPLVRLFRIVLPRARLVYVYEHAGLCCAYQCPPSDCEPRCHTILEGDLVVLGKPVGLCNVVVRDEFLRDCAQGETGSINLCGKADHVLVSTGDSGFVNAEGNLVLTAMTTPRLGGRKVDLSVLSKCISAIPGVDGTVVCWECLSQPMTSLIAFYWSSATGDTSGDLLRPLTAKLPRRWIPRIFPLGPLPAKQPEPSVLLRDYGDALTKLEACGELNKQRAAHVFVALARMLRKRVSELVLSQSYANQGASSVTCHSAASLIGRIGYQVSADDLLSKPLSQVIERAACSLVLQGPRQMRCCLVDATTSFESVASVLAKCFVAKNRLDLAVGNTEDLHMRALKHIWPLVVEQGTSRVILDESDRVAAVALGLDLCSDMT</sequence>
<keyword evidence="2" id="KW-1185">Reference proteome</keyword>
<reference evidence="1 2" key="1">
    <citation type="journal article" date="2020" name="Cell">
        <title>Large-Scale Comparative Analyses of Tick Genomes Elucidate Their Genetic Diversity and Vector Capacities.</title>
        <authorList>
            <consortium name="Tick Genome and Microbiome Consortium (TIGMIC)"/>
            <person name="Jia N."/>
            <person name="Wang J."/>
            <person name="Shi W."/>
            <person name="Du L."/>
            <person name="Sun Y."/>
            <person name="Zhan W."/>
            <person name="Jiang J.F."/>
            <person name="Wang Q."/>
            <person name="Zhang B."/>
            <person name="Ji P."/>
            <person name="Bell-Sakyi L."/>
            <person name="Cui X.M."/>
            <person name="Yuan T.T."/>
            <person name="Jiang B.G."/>
            <person name="Yang W.F."/>
            <person name="Lam T.T."/>
            <person name="Chang Q.C."/>
            <person name="Ding S.J."/>
            <person name="Wang X.J."/>
            <person name="Zhu J.G."/>
            <person name="Ruan X.D."/>
            <person name="Zhao L."/>
            <person name="Wei J.T."/>
            <person name="Ye R.Z."/>
            <person name="Que T.C."/>
            <person name="Du C.H."/>
            <person name="Zhou Y.H."/>
            <person name="Cheng J.X."/>
            <person name="Dai P.F."/>
            <person name="Guo W.B."/>
            <person name="Han X.H."/>
            <person name="Huang E.J."/>
            <person name="Li L.F."/>
            <person name="Wei W."/>
            <person name="Gao Y.C."/>
            <person name="Liu J.Z."/>
            <person name="Shao H.Z."/>
            <person name="Wang X."/>
            <person name="Wang C.C."/>
            <person name="Yang T.C."/>
            <person name="Huo Q.B."/>
            <person name="Li W."/>
            <person name="Chen H.Y."/>
            <person name="Chen S.E."/>
            <person name="Zhou L.G."/>
            <person name="Ni X.B."/>
            <person name="Tian J.H."/>
            <person name="Sheng Y."/>
            <person name="Liu T."/>
            <person name="Pan Y.S."/>
            <person name="Xia L.Y."/>
            <person name="Li J."/>
            <person name="Zhao F."/>
            <person name="Cao W.C."/>
        </authorList>
    </citation>
    <scope>NUCLEOTIDE SEQUENCE [LARGE SCALE GENOMIC DNA]</scope>
    <source>
        <strain evidence="1">Iper-2018</strain>
    </source>
</reference>
<gene>
    <name evidence="1" type="ORF">HPB47_026711</name>
</gene>
<organism evidence="1 2">
    <name type="scientific">Ixodes persulcatus</name>
    <name type="common">Taiga tick</name>
    <dbReference type="NCBI Taxonomy" id="34615"/>
    <lineage>
        <taxon>Eukaryota</taxon>
        <taxon>Metazoa</taxon>
        <taxon>Ecdysozoa</taxon>
        <taxon>Arthropoda</taxon>
        <taxon>Chelicerata</taxon>
        <taxon>Arachnida</taxon>
        <taxon>Acari</taxon>
        <taxon>Parasitiformes</taxon>
        <taxon>Ixodida</taxon>
        <taxon>Ixodoidea</taxon>
        <taxon>Ixodidae</taxon>
        <taxon>Ixodinae</taxon>
        <taxon>Ixodes</taxon>
    </lineage>
</organism>
<protein>
    <submittedName>
        <fullName evidence="1">Uncharacterized protein</fullName>
    </submittedName>
</protein>
<evidence type="ECO:0000313" key="2">
    <source>
        <dbReference type="Proteomes" id="UP000805193"/>
    </source>
</evidence>
<name>A0AC60PXX5_IXOPE</name>
<proteinExistence type="predicted"/>